<name>A2C467_PROM1</name>
<keyword evidence="4 6" id="KW-0808">Transferase</keyword>
<protein>
    <recommendedName>
        <fullName evidence="6">Acetylornithine aminotransferase</fullName>
        <shortName evidence="6">ACOAT</shortName>
        <ecNumber evidence="6">2.6.1.11</ecNumber>
    </recommendedName>
</protein>
<proteinExistence type="inferred from homology"/>
<dbReference type="AlphaFoldDB" id="A2C467"/>
<dbReference type="KEGG" id="pme:NATL1_17211"/>
<dbReference type="UniPathway" id="UPA00068">
    <property type="reaction ID" value="UER00109"/>
</dbReference>
<feature type="binding site" evidence="6">
    <location>
        <begin position="118"/>
        <end position="119"/>
    </location>
    <ligand>
        <name>pyridoxal 5'-phosphate</name>
        <dbReference type="ChEBI" id="CHEBI:597326"/>
    </ligand>
</feature>
<sequence length="420" mass="46060">MELVDAPHSKCGTFGFVGSSPTAPTSLMKTYNRFPLDLIRGKGSWVWDKKGRKYLDAVAGIATCSLGHSDKALIKSLSKQLKRLQHVSNLYGIPEQEELAQWLTSKSFAKSVFFCNSGAEANEAAIKLARKYGHIERNIDNPVILCSKESFHGRTLAAVSATGQTKYHKGFEPMVQGFQFFSYNDSESFENLFDTLEKTGPQIAAVFIEPIQGEGGINIGKKSFFELLRKKCTHSNVLLIFDEVQTGMGRTGTLWGYEQLGIEPDVFTLAKGLGGGHAIGALLVNQLADVFQPGDHASTFGGNPFACRAALTVGQEIQKRDLLNKVTERGAQLKEGLIKLSNKYSDIFISTRGVGLIQGLVLKDNIKTTSLDIVKFALEEKLLLVSAGVKVLRIVPPLTITKKEINELLSRLDKCLMKLS</sequence>
<comment type="miscellaneous">
    <text evidence="6">May also have succinyldiaminopimelate aminotransferase activity, thus carrying out the corresponding step in lysine biosynthesis.</text>
</comment>
<evidence type="ECO:0000256" key="1">
    <source>
        <dbReference type="ARBA" id="ARBA00022571"/>
    </source>
</evidence>
<feature type="binding site" evidence="6">
    <location>
        <position position="298"/>
    </location>
    <ligand>
        <name>N(2)-acetyl-L-ornithine</name>
        <dbReference type="ChEBI" id="CHEBI:57805"/>
    </ligand>
</feature>
<evidence type="ECO:0000256" key="2">
    <source>
        <dbReference type="ARBA" id="ARBA00022576"/>
    </source>
</evidence>
<dbReference type="NCBIfam" id="TIGR00707">
    <property type="entry name" value="argD"/>
    <property type="match status" value="1"/>
</dbReference>
<dbReference type="Pfam" id="PF00202">
    <property type="entry name" value="Aminotran_3"/>
    <property type="match status" value="1"/>
</dbReference>
<comment type="subunit">
    <text evidence="6">Homodimer.</text>
</comment>
<keyword evidence="5 6" id="KW-0663">Pyridoxal phosphate</keyword>
<keyword evidence="2 6" id="KW-0032">Aminotransferase</keyword>
<dbReference type="InterPro" id="IPR015424">
    <property type="entry name" value="PyrdxlP-dep_Trfase"/>
</dbReference>
<dbReference type="HOGENOM" id="CLU_016922_10_1_3"/>
<comment type="similarity">
    <text evidence="6">Belongs to the class-III pyridoxal-phosphate-dependent aminotransferase family. ArgD subfamily.</text>
</comment>
<feature type="binding site" evidence="6">
    <location>
        <begin position="242"/>
        <end position="245"/>
    </location>
    <ligand>
        <name>pyridoxal 5'-phosphate</name>
        <dbReference type="ChEBI" id="CHEBI:597326"/>
    </ligand>
</feature>
<evidence type="ECO:0000256" key="3">
    <source>
        <dbReference type="ARBA" id="ARBA00022605"/>
    </source>
</evidence>
<comment type="pathway">
    <text evidence="6">Amino-acid biosynthesis; L-arginine biosynthesis; N(2)-acetyl-L-ornithine from L-glutamate: step 4/4.</text>
</comment>
<keyword evidence="1 6" id="KW-0055">Arginine biosynthesis</keyword>
<dbReference type="GO" id="GO:0042802">
    <property type="term" value="F:identical protein binding"/>
    <property type="evidence" value="ECO:0007669"/>
    <property type="project" value="TreeGrafter"/>
</dbReference>
<evidence type="ECO:0000313" key="8">
    <source>
        <dbReference type="Proteomes" id="UP000002592"/>
    </source>
</evidence>
<comment type="cofactor">
    <cofactor evidence="6">
        <name>pyridoxal 5'-phosphate</name>
        <dbReference type="ChEBI" id="CHEBI:597326"/>
    </cofactor>
    <text evidence="6">Binds 1 pyridoxal phosphate per subunit.</text>
</comment>
<reference evidence="8" key="1">
    <citation type="journal article" date="2007" name="PLoS Genet.">
        <title>Patterns and implications of gene gain and loss in the evolution of Prochlorococcus.</title>
        <authorList>
            <person name="Kettler G.C."/>
            <person name="Martiny A.C."/>
            <person name="Huang K."/>
            <person name="Zucker J."/>
            <person name="Coleman M.L."/>
            <person name="Rodrigue S."/>
            <person name="Chen F."/>
            <person name="Lapidus A."/>
            <person name="Ferriera S."/>
            <person name="Johnson J."/>
            <person name="Steglich C."/>
            <person name="Church G.M."/>
            <person name="Richardson P."/>
            <person name="Chisholm S.W."/>
        </authorList>
    </citation>
    <scope>NUCLEOTIDE SEQUENCE [LARGE SCALE GENOMIC DNA]</scope>
    <source>
        <strain evidence="8">NATL1A</strain>
    </source>
</reference>
<feature type="binding site" evidence="6">
    <location>
        <position position="299"/>
    </location>
    <ligand>
        <name>pyridoxal 5'-phosphate</name>
        <dbReference type="ChEBI" id="CHEBI:597326"/>
    </ligand>
</feature>
<feature type="modified residue" description="N6-(pyridoxal phosphate)lysine" evidence="6">
    <location>
        <position position="271"/>
    </location>
</feature>
<dbReference type="InterPro" id="IPR050103">
    <property type="entry name" value="Class-III_PLP-dep_AT"/>
</dbReference>
<evidence type="ECO:0000256" key="6">
    <source>
        <dbReference type="HAMAP-Rule" id="MF_01107"/>
    </source>
</evidence>
<dbReference type="InterPro" id="IPR015422">
    <property type="entry name" value="PyrdxlP-dep_Trfase_small"/>
</dbReference>
<evidence type="ECO:0000256" key="4">
    <source>
        <dbReference type="ARBA" id="ARBA00022679"/>
    </source>
</evidence>
<dbReference type="GO" id="GO:0030170">
    <property type="term" value="F:pyridoxal phosphate binding"/>
    <property type="evidence" value="ECO:0007669"/>
    <property type="project" value="InterPro"/>
</dbReference>
<dbReference type="GO" id="GO:0003992">
    <property type="term" value="F:N2-acetyl-L-ornithine:2-oxoglutarate 5-aminotransferase activity"/>
    <property type="evidence" value="ECO:0007669"/>
    <property type="project" value="UniProtKB-UniRule"/>
</dbReference>
<evidence type="ECO:0000313" key="7">
    <source>
        <dbReference type="EMBL" id="ABM76277.1"/>
    </source>
</evidence>
<keyword evidence="3 6" id="KW-0028">Amino-acid biosynthesis</keyword>
<dbReference type="PANTHER" id="PTHR11986:SF79">
    <property type="entry name" value="ACETYLORNITHINE AMINOTRANSFERASE, MITOCHONDRIAL"/>
    <property type="match status" value="1"/>
</dbReference>
<dbReference type="EC" id="2.6.1.11" evidence="6"/>
<dbReference type="EMBL" id="CP000553">
    <property type="protein sequence ID" value="ABM76277.1"/>
    <property type="molecule type" value="Genomic_DNA"/>
</dbReference>
<dbReference type="PROSITE" id="PS00600">
    <property type="entry name" value="AA_TRANSFER_CLASS_3"/>
    <property type="match status" value="1"/>
</dbReference>
<dbReference type="eggNOG" id="COG4992">
    <property type="taxonomic scope" value="Bacteria"/>
</dbReference>
<gene>
    <name evidence="6 7" type="primary">argD</name>
    <name evidence="7" type="ordered locus">NATL1_17211</name>
</gene>
<accession>A2C467</accession>
<keyword evidence="6" id="KW-0963">Cytoplasm</keyword>
<dbReference type="InterPro" id="IPR015421">
    <property type="entry name" value="PyrdxlP-dep_Trfase_major"/>
</dbReference>
<comment type="subcellular location">
    <subcellularLocation>
        <location evidence="6">Cytoplasm</location>
    </subcellularLocation>
</comment>
<dbReference type="Proteomes" id="UP000002592">
    <property type="component" value="Chromosome"/>
</dbReference>
<comment type="catalytic activity">
    <reaction evidence="6">
        <text>N(2)-acetyl-L-ornithine + 2-oxoglutarate = N-acetyl-L-glutamate 5-semialdehyde + L-glutamate</text>
        <dbReference type="Rhea" id="RHEA:18049"/>
        <dbReference type="ChEBI" id="CHEBI:16810"/>
        <dbReference type="ChEBI" id="CHEBI:29123"/>
        <dbReference type="ChEBI" id="CHEBI:29985"/>
        <dbReference type="ChEBI" id="CHEBI:57805"/>
        <dbReference type="EC" id="2.6.1.11"/>
    </reaction>
</comment>
<dbReference type="CDD" id="cd00610">
    <property type="entry name" value="OAT_like"/>
    <property type="match status" value="1"/>
</dbReference>
<dbReference type="Gene3D" id="3.40.640.10">
    <property type="entry name" value="Type I PLP-dependent aspartate aminotransferase-like (Major domain)"/>
    <property type="match status" value="1"/>
</dbReference>
<dbReference type="Gene3D" id="3.90.1150.10">
    <property type="entry name" value="Aspartate Aminotransferase, domain 1"/>
    <property type="match status" value="1"/>
</dbReference>
<dbReference type="SUPFAM" id="SSF53383">
    <property type="entry name" value="PLP-dependent transferases"/>
    <property type="match status" value="1"/>
</dbReference>
<dbReference type="InterPro" id="IPR049704">
    <property type="entry name" value="Aminotrans_3_PPA_site"/>
</dbReference>
<dbReference type="InterPro" id="IPR004636">
    <property type="entry name" value="AcOrn/SuccOrn_fam"/>
</dbReference>
<dbReference type="NCBIfam" id="NF002325">
    <property type="entry name" value="PRK01278.1"/>
    <property type="match status" value="1"/>
</dbReference>
<feature type="binding site" evidence="6">
    <location>
        <position position="154"/>
    </location>
    <ligand>
        <name>N(2)-acetyl-L-ornithine</name>
        <dbReference type="ChEBI" id="CHEBI:57805"/>
    </ligand>
</feature>
<dbReference type="PANTHER" id="PTHR11986">
    <property type="entry name" value="AMINOTRANSFERASE CLASS III"/>
    <property type="match status" value="1"/>
</dbReference>
<dbReference type="GO" id="GO:0005737">
    <property type="term" value="C:cytoplasm"/>
    <property type="evidence" value="ECO:0007669"/>
    <property type="project" value="UniProtKB-SubCell"/>
</dbReference>
<feature type="binding site" evidence="6">
    <location>
        <position position="151"/>
    </location>
    <ligand>
        <name>pyridoxal 5'-phosphate</name>
        <dbReference type="ChEBI" id="CHEBI:597326"/>
    </ligand>
</feature>
<dbReference type="HAMAP" id="MF_01107">
    <property type="entry name" value="ArgD_aminotrans_3"/>
    <property type="match status" value="1"/>
</dbReference>
<dbReference type="PIRSF" id="PIRSF000521">
    <property type="entry name" value="Transaminase_4ab_Lys_Orn"/>
    <property type="match status" value="1"/>
</dbReference>
<organism evidence="7 8">
    <name type="scientific">Prochlorococcus marinus (strain NATL1A)</name>
    <dbReference type="NCBI Taxonomy" id="167555"/>
    <lineage>
        <taxon>Bacteria</taxon>
        <taxon>Bacillati</taxon>
        <taxon>Cyanobacteriota</taxon>
        <taxon>Cyanophyceae</taxon>
        <taxon>Synechococcales</taxon>
        <taxon>Prochlorococcaceae</taxon>
        <taxon>Prochlorococcus</taxon>
    </lineage>
</organism>
<evidence type="ECO:0000256" key="5">
    <source>
        <dbReference type="ARBA" id="ARBA00022898"/>
    </source>
</evidence>
<dbReference type="InterPro" id="IPR005814">
    <property type="entry name" value="Aminotrans_3"/>
</dbReference>
<dbReference type="FunFam" id="3.40.640.10:FF:000004">
    <property type="entry name" value="Acetylornithine aminotransferase"/>
    <property type="match status" value="1"/>
</dbReference>
<dbReference type="GO" id="GO:0006526">
    <property type="term" value="P:L-arginine biosynthetic process"/>
    <property type="evidence" value="ECO:0007669"/>
    <property type="project" value="UniProtKB-UniRule"/>
</dbReference>